<dbReference type="InParanoid" id="A0A0C3P0Z4"/>
<proteinExistence type="predicted"/>
<dbReference type="HOGENOM" id="CLU_3069689_0_0_1"/>
<keyword evidence="2" id="KW-1185">Reference proteome</keyword>
<reference evidence="2" key="2">
    <citation type="submission" date="2015-01" db="EMBL/GenBank/DDBJ databases">
        <title>Evolutionary Origins and Diversification of the Mycorrhizal Mutualists.</title>
        <authorList>
            <consortium name="DOE Joint Genome Institute"/>
            <consortium name="Mycorrhizal Genomics Consortium"/>
            <person name="Kohler A."/>
            <person name="Kuo A."/>
            <person name="Nagy L.G."/>
            <person name="Floudas D."/>
            <person name="Copeland A."/>
            <person name="Barry K.W."/>
            <person name="Cichocki N."/>
            <person name="Veneault-Fourrey C."/>
            <person name="LaButti K."/>
            <person name="Lindquist E.A."/>
            <person name="Lipzen A."/>
            <person name="Lundell T."/>
            <person name="Morin E."/>
            <person name="Murat C."/>
            <person name="Riley R."/>
            <person name="Ohm R."/>
            <person name="Sun H."/>
            <person name="Tunlid A."/>
            <person name="Henrissat B."/>
            <person name="Grigoriev I.V."/>
            <person name="Hibbett D.S."/>
            <person name="Martin F."/>
        </authorList>
    </citation>
    <scope>NUCLEOTIDE SEQUENCE [LARGE SCALE GENOMIC DNA]</scope>
    <source>
        <strain evidence="2">Marx 270</strain>
    </source>
</reference>
<evidence type="ECO:0000313" key="1">
    <source>
        <dbReference type="EMBL" id="KIO01161.1"/>
    </source>
</evidence>
<dbReference type="AlphaFoldDB" id="A0A0C3P0Z4"/>
<organism evidence="1 2">
    <name type="scientific">Pisolithus tinctorius Marx 270</name>
    <dbReference type="NCBI Taxonomy" id="870435"/>
    <lineage>
        <taxon>Eukaryota</taxon>
        <taxon>Fungi</taxon>
        <taxon>Dikarya</taxon>
        <taxon>Basidiomycota</taxon>
        <taxon>Agaricomycotina</taxon>
        <taxon>Agaricomycetes</taxon>
        <taxon>Agaricomycetidae</taxon>
        <taxon>Boletales</taxon>
        <taxon>Sclerodermatineae</taxon>
        <taxon>Pisolithaceae</taxon>
        <taxon>Pisolithus</taxon>
    </lineage>
</organism>
<gene>
    <name evidence="1" type="ORF">M404DRAFT_1003238</name>
</gene>
<dbReference type="Proteomes" id="UP000054217">
    <property type="component" value="Unassembled WGS sequence"/>
</dbReference>
<accession>A0A0C3P0Z4</accession>
<dbReference type="EMBL" id="KN831990">
    <property type="protein sequence ID" value="KIO01161.1"/>
    <property type="molecule type" value="Genomic_DNA"/>
</dbReference>
<protein>
    <submittedName>
        <fullName evidence="1">Uncharacterized protein</fullName>
    </submittedName>
</protein>
<reference evidence="1 2" key="1">
    <citation type="submission" date="2014-04" db="EMBL/GenBank/DDBJ databases">
        <authorList>
            <consortium name="DOE Joint Genome Institute"/>
            <person name="Kuo A."/>
            <person name="Kohler A."/>
            <person name="Costa M.D."/>
            <person name="Nagy L.G."/>
            <person name="Floudas D."/>
            <person name="Copeland A."/>
            <person name="Barry K.W."/>
            <person name="Cichocki N."/>
            <person name="Veneault-Fourrey C."/>
            <person name="LaButti K."/>
            <person name="Lindquist E.A."/>
            <person name="Lipzen A."/>
            <person name="Lundell T."/>
            <person name="Morin E."/>
            <person name="Murat C."/>
            <person name="Sun H."/>
            <person name="Tunlid A."/>
            <person name="Henrissat B."/>
            <person name="Grigoriev I.V."/>
            <person name="Hibbett D.S."/>
            <person name="Martin F."/>
            <person name="Nordberg H.P."/>
            <person name="Cantor M.N."/>
            <person name="Hua S.X."/>
        </authorList>
    </citation>
    <scope>NUCLEOTIDE SEQUENCE [LARGE SCALE GENOMIC DNA]</scope>
    <source>
        <strain evidence="1 2">Marx 270</strain>
    </source>
</reference>
<evidence type="ECO:0000313" key="2">
    <source>
        <dbReference type="Proteomes" id="UP000054217"/>
    </source>
</evidence>
<name>A0A0C3P0Z4_PISTI</name>
<sequence length="53" mass="6131">MYEQSSMIQTLVNAEGIDTPLMVQMTKQNHSVKCHNRFNILQCEGVLFHKLSH</sequence>